<sequence length="67" mass="7782">MKNSFQDDSGFCAYIFLIHGEIFHQSRHIGRISARSKSVQFFHDTRFHFVGRLVGEGHGEDMPMIVR</sequence>
<comment type="caution">
    <text evidence="1">The sequence shown here is derived from an EMBL/GenBank/DDBJ whole genome shotgun (WGS) entry which is preliminary data.</text>
</comment>
<proteinExistence type="predicted"/>
<evidence type="ECO:0000313" key="1">
    <source>
        <dbReference type="EMBL" id="MPN26574.1"/>
    </source>
</evidence>
<dbReference type="AlphaFoldDB" id="A0A645GRG0"/>
<organism evidence="1">
    <name type="scientific">bioreactor metagenome</name>
    <dbReference type="NCBI Taxonomy" id="1076179"/>
    <lineage>
        <taxon>unclassified sequences</taxon>
        <taxon>metagenomes</taxon>
        <taxon>ecological metagenomes</taxon>
    </lineage>
</organism>
<protein>
    <submittedName>
        <fullName evidence="1">Uncharacterized protein</fullName>
    </submittedName>
</protein>
<reference evidence="1" key="1">
    <citation type="submission" date="2019-08" db="EMBL/GenBank/DDBJ databases">
        <authorList>
            <person name="Kucharzyk K."/>
            <person name="Murdoch R.W."/>
            <person name="Higgins S."/>
            <person name="Loffler F."/>
        </authorList>
    </citation>
    <scope>NUCLEOTIDE SEQUENCE</scope>
</reference>
<name>A0A645GRG0_9ZZZZ</name>
<dbReference type="EMBL" id="VSSQ01076144">
    <property type="protein sequence ID" value="MPN26574.1"/>
    <property type="molecule type" value="Genomic_DNA"/>
</dbReference>
<gene>
    <name evidence="1" type="ORF">SDC9_173999</name>
</gene>
<accession>A0A645GRG0</accession>